<sequence length="89" mass="9933">MKAVPVKIDNISKLLSDGSNLDIWIADIEQYLTMIPGAADQLKEGALSTVAGWKDELAQGVNSMIHWTIDRQLGMRRRGIACLCLRYML</sequence>
<dbReference type="Proteomes" id="UP000886653">
    <property type="component" value="Unassembled WGS sequence"/>
</dbReference>
<dbReference type="AlphaFoldDB" id="A0A9P6NDR3"/>
<dbReference type="EMBL" id="MU167311">
    <property type="protein sequence ID" value="KAG0143727.1"/>
    <property type="molecule type" value="Genomic_DNA"/>
</dbReference>
<accession>A0A9P6NDR3</accession>
<proteinExistence type="predicted"/>
<keyword evidence="2" id="KW-1185">Reference proteome</keyword>
<comment type="caution">
    <text evidence="1">The sequence shown here is derived from an EMBL/GenBank/DDBJ whole genome shotgun (WGS) entry which is preliminary data.</text>
</comment>
<gene>
    <name evidence="1" type="ORF">CROQUDRAFT_166539</name>
</gene>
<evidence type="ECO:0000313" key="1">
    <source>
        <dbReference type="EMBL" id="KAG0143727.1"/>
    </source>
</evidence>
<reference evidence="1" key="1">
    <citation type="submission" date="2013-11" db="EMBL/GenBank/DDBJ databases">
        <title>Genome sequence of the fusiform rust pathogen reveals effectors for host alternation and coevolution with pine.</title>
        <authorList>
            <consortium name="DOE Joint Genome Institute"/>
            <person name="Smith K."/>
            <person name="Pendleton A."/>
            <person name="Kubisiak T."/>
            <person name="Anderson C."/>
            <person name="Salamov A."/>
            <person name="Aerts A."/>
            <person name="Riley R."/>
            <person name="Clum A."/>
            <person name="Lindquist E."/>
            <person name="Ence D."/>
            <person name="Campbell M."/>
            <person name="Kronenberg Z."/>
            <person name="Feau N."/>
            <person name="Dhillon B."/>
            <person name="Hamelin R."/>
            <person name="Burleigh J."/>
            <person name="Smith J."/>
            <person name="Yandell M."/>
            <person name="Nelson C."/>
            <person name="Grigoriev I."/>
            <person name="Davis J."/>
        </authorList>
    </citation>
    <scope>NUCLEOTIDE SEQUENCE</scope>
    <source>
        <strain evidence="1">G11</strain>
    </source>
</reference>
<name>A0A9P6NDR3_9BASI</name>
<evidence type="ECO:0000313" key="2">
    <source>
        <dbReference type="Proteomes" id="UP000886653"/>
    </source>
</evidence>
<protein>
    <submittedName>
        <fullName evidence="1">Uncharacterized protein</fullName>
    </submittedName>
</protein>
<organism evidence="1 2">
    <name type="scientific">Cronartium quercuum f. sp. fusiforme G11</name>
    <dbReference type="NCBI Taxonomy" id="708437"/>
    <lineage>
        <taxon>Eukaryota</taxon>
        <taxon>Fungi</taxon>
        <taxon>Dikarya</taxon>
        <taxon>Basidiomycota</taxon>
        <taxon>Pucciniomycotina</taxon>
        <taxon>Pucciniomycetes</taxon>
        <taxon>Pucciniales</taxon>
        <taxon>Coleosporiaceae</taxon>
        <taxon>Cronartium</taxon>
    </lineage>
</organism>